<evidence type="ECO:0000313" key="1">
    <source>
        <dbReference type="EMBL" id="KAF2627336.1"/>
    </source>
</evidence>
<dbReference type="EMBL" id="MU006717">
    <property type="protein sequence ID" value="KAF2627336.1"/>
    <property type="molecule type" value="Genomic_DNA"/>
</dbReference>
<accession>A0ACB6RZ84</accession>
<name>A0ACB6RZ84_9PLEO</name>
<sequence length="151" mass="17391">MKNYHYFDQHAFDELVRARDLADNRAAELKSLETSFYAPQVYLYRTTGTFSTMFGQERGNKPVLVHEKRASIDLKLAELREKFWPTTKENRALAEAGAAKAKEAEILAKKKRTRIRTWGQSVGESVMGFFKHGRLPEKKKVKEPSPFAKLL</sequence>
<gene>
    <name evidence="1" type="ORF">BU25DRAFT_61526</name>
</gene>
<reference evidence="1" key="1">
    <citation type="journal article" date="2020" name="Stud. Mycol.">
        <title>101 Dothideomycetes genomes: a test case for predicting lifestyles and emergence of pathogens.</title>
        <authorList>
            <person name="Haridas S."/>
            <person name="Albert R."/>
            <person name="Binder M."/>
            <person name="Bloem J."/>
            <person name="Labutti K."/>
            <person name="Salamov A."/>
            <person name="Andreopoulos B."/>
            <person name="Baker S."/>
            <person name="Barry K."/>
            <person name="Bills G."/>
            <person name="Bluhm B."/>
            <person name="Cannon C."/>
            <person name="Castanera R."/>
            <person name="Culley D."/>
            <person name="Daum C."/>
            <person name="Ezra D."/>
            <person name="Gonzalez J."/>
            <person name="Henrissat B."/>
            <person name="Kuo A."/>
            <person name="Liang C."/>
            <person name="Lipzen A."/>
            <person name="Lutzoni F."/>
            <person name="Magnuson J."/>
            <person name="Mondo S."/>
            <person name="Nolan M."/>
            <person name="Ohm R."/>
            <person name="Pangilinan J."/>
            <person name="Park H.-J."/>
            <person name="Ramirez L."/>
            <person name="Alfaro M."/>
            <person name="Sun H."/>
            <person name="Tritt A."/>
            <person name="Yoshinaga Y."/>
            <person name="Zwiers L.-H."/>
            <person name="Turgeon B."/>
            <person name="Goodwin S."/>
            <person name="Spatafora J."/>
            <person name="Crous P."/>
            <person name="Grigoriev I."/>
        </authorList>
    </citation>
    <scope>NUCLEOTIDE SEQUENCE</scope>
    <source>
        <strain evidence="1">CBS 525.71</strain>
    </source>
</reference>
<organism evidence="1 2">
    <name type="scientific">Macroventuria anomochaeta</name>
    <dbReference type="NCBI Taxonomy" id="301207"/>
    <lineage>
        <taxon>Eukaryota</taxon>
        <taxon>Fungi</taxon>
        <taxon>Dikarya</taxon>
        <taxon>Ascomycota</taxon>
        <taxon>Pezizomycotina</taxon>
        <taxon>Dothideomycetes</taxon>
        <taxon>Pleosporomycetidae</taxon>
        <taxon>Pleosporales</taxon>
        <taxon>Pleosporineae</taxon>
        <taxon>Didymellaceae</taxon>
        <taxon>Macroventuria</taxon>
    </lineage>
</organism>
<evidence type="ECO:0000313" key="2">
    <source>
        <dbReference type="Proteomes" id="UP000799754"/>
    </source>
</evidence>
<keyword evidence="2" id="KW-1185">Reference proteome</keyword>
<proteinExistence type="predicted"/>
<comment type="caution">
    <text evidence="1">The sequence shown here is derived from an EMBL/GenBank/DDBJ whole genome shotgun (WGS) entry which is preliminary data.</text>
</comment>
<protein>
    <submittedName>
        <fullName evidence="1">Uncharacterized protein</fullName>
    </submittedName>
</protein>
<dbReference type="Proteomes" id="UP000799754">
    <property type="component" value="Unassembled WGS sequence"/>
</dbReference>